<keyword evidence="7" id="KW-0560">Oxidoreductase</keyword>
<evidence type="ECO:0000256" key="2">
    <source>
        <dbReference type="ARBA" id="ARBA00004972"/>
    </source>
</evidence>
<keyword evidence="16" id="KW-1185">Reference proteome</keyword>
<dbReference type="GO" id="GO:0047751">
    <property type="term" value="F:3-oxo-5-alpha-steroid 4-dehydrogenase (NADP+) activity"/>
    <property type="evidence" value="ECO:0007669"/>
    <property type="project" value="UniProtKB-EC"/>
</dbReference>
<dbReference type="Gene3D" id="1.20.120.1630">
    <property type="match status" value="1"/>
</dbReference>
<dbReference type="Proteomes" id="UP000249390">
    <property type="component" value="Unassembled WGS sequence"/>
</dbReference>
<evidence type="ECO:0000256" key="4">
    <source>
        <dbReference type="ARBA" id="ARBA00012049"/>
    </source>
</evidence>
<comment type="pathway">
    <text evidence="9">Plant hormone biosynthesis; brassinosteroid biosynthesis.</text>
</comment>
<evidence type="ECO:0000256" key="3">
    <source>
        <dbReference type="ARBA" id="ARBA00007742"/>
    </source>
</evidence>
<dbReference type="InterPro" id="IPR039357">
    <property type="entry name" value="SRD5A/TECR"/>
</dbReference>
<comment type="similarity">
    <text evidence="3">Belongs to the steroid 5-alpha reductase family.</text>
</comment>
<evidence type="ECO:0000313" key="15">
    <source>
        <dbReference type="EMBL" id="RAL44751.1"/>
    </source>
</evidence>
<evidence type="ECO:0000259" key="14">
    <source>
        <dbReference type="Pfam" id="PF02544"/>
    </source>
</evidence>
<dbReference type="Pfam" id="PF02544">
    <property type="entry name" value="Steroid_dh"/>
    <property type="match status" value="1"/>
</dbReference>
<evidence type="ECO:0000256" key="10">
    <source>
        <dbReference type="ARBA" id="ARBA00048164"/>
    </source>
</evidence>
<dbReference type="PANTHER" id="PTHR10556">
    <property type="entry name" value="3-OXO-5-ALPHA-STEROID 4-DEHYDROGENASE"/>
    <property type="match status" value="1"/>
</dbReference>
<dbReference type="InterPro" id="IPR001104">
    <property type="entry name" value="3-oxo-5_a-steroid_4-DH_C"/>
</dbReference>
<feature type="transmembrane region" description="Helical" evidence="13">
    <location>
        <begin position="233"/>
        <end position="251"/>
    </location>
</feature>
<comment type="caution">
    <text evidence="15">The sequence shown here is derived from an EMBL/GenBank/DDBJ whole genome shotgun (WGS) entry which is preliminary data.</text>
</comment>
<dbReference type="GO" id="GO:0016132">
    <property type="term" value="P:brassinosteroid biosynthetic process"/>
    <property type="evidence" value="ECO:0007669"/>
    <property type="project" value="TreeGrafter"/>
</dbReference>
<proteinExistence type="inferred from homology"/>
<feature type="transmembrane region" description="Helical" evidence="13">
    <location>
        <begin position="266"/>
        <end position="289"/>
    </location>
</feature>
<dbReference type="FunFam" id="1.20.120.1630:FF:000002">
    <property type="entry name" value="Steroid 5 alpha-reductase 1"/>
    <property type="match status" value="1"/>
</dbReference>
<evidence type="ECO:0000256" key="11">
    <source>
        <dbReference type="ARBA" id="ARBA00060577"/>
    </source>
</evidence>
<name>A0A328DKS7_9ASTE</name>
<comment type="catalytic activity">
    <reaction evidence="10">
        <text>a 3-oxo-5alpha-steroid + NADP(+) = a 3-oxo-Delta(4)-steroid + NADPH + H(+)</text>
        <dbReference type="Rhea" id="RHEA:54384"/>
        <dbReference type="ChEBI" id="CHEBI:13601"/>
        <dbReference type="ChEBI" id="CHEBI:15378"/>
        <dbReference type="ChEBI" id="CHEBI:47909"/>
        <dbReference type="ChEBI" id="CHEBI:57783"/>
        <dbReference type="ChEBI" id="CHEBI:58349"/>
        <dbReference type="EC" id="1.3.1.22"/>
    </reaction>
</comment>
<dbReference type="GO" id="GO:0016020">
    <property type="term" value="C:membrane"/>
    <property type="evidence" value="ECO:0007669"/>
    <property type="project" value="UniProtKB-SubCell"/>
</dbReference>
<dbReference type="EC" id="1.3.1.22" evidence="4"/>
<comment type="pathway">
    <text evidence="11">Steroid biosynthesis.</text>
</comment>
<dbReference type="PANTHER" id="PTHR10556:SF43">
    <property type="entry name" value="STEROID 5-ALPHA-REDUCTASE DET2"/>
    <property type="match status" value="1"/>
</dbReference>
<organism evidence="15 16">
    <name type="scientific">Cuscuta australis</name>
    <dbReference type="NCBI Taxonomy" id="267555"/>
    <lineage>
        <taxon>Eukaryota</taxon>
        <taxon>Viridiplantae</taxon>
        <taxon>Streptophyta</taxon>
        <taxon>Embryophyta</taxon>
        <taxon>Tracheophyta</taxon>
        <taxon>Spermatophyta</taxon>
        <taxon>Magnoliopsida</taxon>
        <taxon>eudicotyledons</taxon>
        <taxon>Gunneridae</taxon>
        <taxon>Pentapetalae</taxon>
        <taxon>asterids</taxon>
        <taxon>lamiids</taxon>
        <taxon>Solanales</taxon>
        <taxon>Convolvulaceae</taxon>
        <taxon>Cuscuteae</taxon>
        <taxon>Cuscuta</taxon>
        <taxon>Cuscuta subgen. Grammica</taxon>
        <taxon>Cuscuta sect. Cleistogrammica</taxon>
    </lineage>
</organism>
<accession>A0A328DKS7</accession>
<dbReference type="AlphaFoldDB" id="A0A328DKS7"/>
<keyword evidence="6 13" id="KW-1133">Transmembrane helix</keyword>
<protein>
    <recommendedName>
        <fullName evidence="12">Steroid 5-alpha-reductase DET2</fullName>
        <ecNumber evidence="4">1.3.1.22</ecNumber>
    </recommendedName>
</protein>
<comment type="subcellular location">
    <subcellularLocation>
        <location evidence="1">Membrane</location>
        <topology evidence="1">Multi-pass membrane protein</topology>
    </subcellularLocation>
</comment>
<reference evidence="15 16" key="1">
    <citation type="submission" date="2018-06" db="EMBL/GenBank/DDBJ databases">
        <title>The Genome of Cuscuta australis (Dodder) Provides Insight into the Evolution of Plant Parasitism.</title>
        <authorList>
            <person name="Liu H."/>
        </authorList>
    </citation>
    <scope>NUCLEOTIDE SEQUENCE [LARGE SCALE GENOMIC DNA]</scope>
    <source>
        <strain evidence="16">cv. Yunnan</strain>
        <tissue evidence="15">Vines</tissue>
    </source>
</reference>
<keyword evidence="5 13" id="KW-0812">Transmembrane</keyword>
<feature type="domain" description="3-oxo-5-alpha-steroid 4-dehydrogenase C-terminal" evidence="14">
    <location>
        <begin position="233"/>
        <end position="382"/>
    </location>
</feature>
<evidence type="ECO:0000256" key="9">
    <source>
        <dbReference type="ARBA" id="ARBA00037910"/>
    </source>
</evidence>
<evidence type="ECO:0000256" key="12">
    <source>
        <dbReference type="ARBA" id="ARBA00068774"/>
    </source>
</evidence>
<evidence type="ECO:0000256" key="5">
    <source>
        <dbReference type="ARBA" id="ARBA00022692"/>
    </source>
</evidence>
<dbReference type="PROSITE" id="PS50244">
    <property type="entry name" value="S5A_REDUCTASE"/>
    <property type="match status" value="1"/>
</dbReference>
<comment type="pathway">
    <text evidence="2">Hormone biosynthesis.</text>
</comment>
<evidence type="ECO:0000256" key="7">
    <source>
        <dbReference type="ARBA" id="ARBA00023002"/>
    </source>
</evidence>
<evidence type="ECO:0000256" key="13">
    <source>
        <dbReference type="SAM" id="Phobius"/>
    </source>
</evidence>
<sequence length="382" mass="42789">MLLTSPGNHPALQHSLQLSELVGLGDQANRGPTDLTRHAGPHAQWVMSGSVKLRPSTHDLVLETSCGEPTDYGLRPSTSSSGRARVCRRIREAIPQTPYSLFVSESCRRSMDSSLWIRQLLDSDQRLFRHCINLLLLSSLPIYISCRFITAPFGKHVRPGWGPTLPAPLAWFLMESPTLWLTLLLFPLGKNHSDPIARILISPYLIHYANRTLLYPIRIHLASARLKRPAARFPASVAAMAFAFNVVNAYLQTRWISHYADHAGGALFWCRFGAGSAVFIAGMAANCWADRVLLRLKSEGGGYKIPRGGLFECVSCPNYMGEILEWFGWGVVMNWSSAAGFAFFLSTIANLAPRAYSHHKWYLEKFGEDYPRKRKAVIPFLY</sequence>
<evidence type="ECO:0000256" key="6">
    <source>
        <dbReference type="ARBA" id="ARBA00022989"/>
    </source>
</evidence>
<evidence type="ECO:0000313" key="16">
    <source>
        <dbReference type="Proteomes" id="UP000249390"/>
    </source>
</evidence>
<evidence type="ECO:0000256" key="1">
    <source>
        <dbReference type="ARBA" id="ARBA00004141"/>
    </source>
</evidence>
<gene>
    <name evidence="15" type="ORF">DM860_003510</name>
</gene>
<dbReference type="EMBL" id="NQVE01000142">
    <property type="protein sequence ID" value="RAL44751.1"/>
    <property type="molecule type" value="Genomic_DNA"/>
</dbReference>
<evidence type="ECO:0000256" key="8">
    <source>
        <dbReference type="ARBA" id="ARBA00023136"/>
    </source>
</evidence>
<keyword evidence="8 13" id="KW-0472">Membrane</keyword>